<proteinExistence type="predicted"/>
<evidence type="ECO:0000313" key="3">
    <source>
        <dbReference type="Proteomes" id="UP000190648"/>
    </source>
</evidence>
<dbReference type="EMBL" id="LSYS01009367">
    <property type="protein sequence ID" value="OPJ67042.1"/>
    <property type="molecule type" value="Genomic_DNA"/>
</dbReference>
<gene>
    <name evidence="2" type="ORF">AV530_016966</name>
</gene>
<feature type="region of interest" description="Disordered" evidence="1">
    <location>
        <begin position="1"/>
        <end position="27"/>
    </location>
</feature>
<evidence type="ECO:0000313" key="2">
    <source>
        <dbReference type="EMBL" id="OPJ67042.1"/>
    </source>
</evidence>
<dbReference type="AlphaFoldDB" id="A0A1V4J471"/>
<evidence type="ECO:0000256" key="1">
    <source>
        <dbReference type="SAM" id="MobiDB-lite"/>
    </source>
</evidence>
<dbReference type="OrthoDB" id="9397495at2759"/>
<protein>
    <submittedName>
        <fullName evidence="2">Uncharacterized protein</fullName>
    </submittedName>
</protein>
<comment type="caution">
    <text evidence="2">The sequence shown here is derived from an EMBL/GenBank/DDBJ whole genome shotgun (WGS) entry which is preliminary data.</text>
</comment>
<organism evidence="2 3">
    <name type="scientific">Patagioenas fasciata monilis</name>
    <dbReference type="NCBI Taxonomy" id="372326"/>
    <lineage>
        <taxon>Eukaryota</taxon>
        <taxon>Metazoa</taxon>
        <taxon>Chordata</taxon>
        <taxon>Craniata</taxon>
        <taxon>Vertebrata</taxon>
        <taxon>Euteleostomi</taxon>
        <taxon>Archelosauria</taxon>
        <taxon>Archosauria</taxon>
        <taxon>Dinosauria</taxon>
        <taxon>Saurischia</taxon>
        <taxon>Theropoda</taxon>
        <taxon>Coelurosauria</taxon>
        <taxon>Aves</taxon>
        <taxon>Neognathae</taxon>
        <taxon>Neoaves</taxon>
        <taxon>Columbimorphae</taxon>
        <taxon>Columbiformes</taxon>
        <taxon>Columbidae</taxon>
        <taxon>Patagioenas</taxon>
    </lineage>
</organism>
<keyword evidence="3" id="KW-1185">Reference proteome</keyword>
<accession>A0A1V4J471</accession>
<sequence length="108" mass="11619">MRIRERKNSADINIKEGGGGGASGDGAEIPLQPMVKTMVSKAVPLQPVEVNSGADICLQPMGNTMPEQADAPEGGCNLMESLNWSRLLAGPVALWREEPMLEQVCWQD</sequence>
<dbReference type="Proteomes" id="UP000190648">
    <property type="component" value="Unassembled WGS sequence"/>
</dbReference>
<name>A0A1V4J471_PATFA</name>
<reference evidence="2 3" key="1">
    <citation type="submission" date="2016-02" db="EMBL/GenBank/DDBJ databases">
        <title>Band-tailed pigeon sequencing and assembly.</title>
        <authorList>
            <person name="Soares A.E."/>
            <person name="Novak B.J."/>
            <person name="Rice E.S."/>
            <person name="O'Connell B."/>
            <person name="Chang D."/>
            <person name="Weber S."/>
            <person name="Shapiro B."/>
        </authorList>
    </citation>
    <scope>NUCLEOTIDE SEQUENCE [LARGE SCALE GENOMIC DNA]</scope>
    <source>
        <strain evidence="2">BTP2013</strain>
        <tissue evidence="2">Blood</tissue>
    </source>
</reference>